<keyword evidence="3" id="KW-1185">Reference proteome</keyword>
<dbReference type="Gramene" id="CDF33779">
    <property type="protein sequence ID" value="CDF33779"/>
    <property type="gene ID" value="CHC_T00002578001"/>
</dbReference>
<dbReference type="GeneID" id="17321311"/>
<evidence type="ECO:0000256" key="1">
    <source>
        <dbReference type="SAM" id="MobiDB-lite"/>
    </source>
</evidence>
<sequence length="48" mass="5238">MHVSFILSSENRLNIPLAGEVCRIRLSSGQSGAAGTERLSSQYPHTEH</sequence>
<reference evidence="3" key="1">
    <citation type="journal article" date="2013" name="Proc. Natl. Acad. Sci. U.S.A.">
        <title>Genome structure and metabolic features in the red seaweed Chondrus crispus shed light on evolution of the Archaeplastida.</title>
        <authorList>
            <person name="Collen J."/>
            <person name="Porcel B."/>
            <person name="Carre W."/>
            <person name="Ball S.G."/>
            <person name="Chaparro C."/>
            <person name="Tonon T."/>
            <person name="Barbeyron T."/>
            <person name="Michel G."/>
            <person name="Noel B."/>
            <person name="Valentin K."/>
            <person name="Elias M."/>
            <person name="Artiguenave F."/>
            <person name="Arun A."/>
            <person name="Aury J.M."/>
            <person name="Barbosa-Neto J.F."/>
            <person name="Bothwell J.H."/>
            <person name="Bouget F.Y."/>
            <person name="Brillet L."/>
            <person name="Cabello-Hurtado F."/>
            <person name="Capella-Gutierrez S."/>
            <person name="Charrier B."/>
            <person name="Cladiere L."/>
            <person name="Cock J.M."/>
            <person name="Coelho S.M."/>
            <person name="Colleoni C."/>
            <person name="Czjzek M."/>
            <person name="Da Silva C."/>
            <person name="Delage L."/>
            <person name="Denoeud F."/>
            <person name="Deschamps P."/>
            <person name="Dittami S.M."/>
            <person name="Gabaldon T."/>
            <person name="Gachon C.M."/>
            <person name="Groisillier A."/>
            <person name="Herve C."/>
            <person name="Jabbari K."/>
            <person name="Katinka M."/>
            <person name="Kloareg B."/>
            <person name="Kowalczyk N."/>
            <person name="Labadie K."/>
            <person name="Leblanc C."/>
            <person name="Lopez P.J."/>
            <person name="McLachlan D.H."/>
            <person name="Meslet-Cladiere L."/>
            <person name="Moustafa A."/>
            <person name="Nehr Z."/>
            <person name="Nyvall Collen P."/>
            <person name="Panaud O."/>
            <person name="Partensky F."/>
            <person name="Poulain J."/>
            <person name="Rensing S.A."/>
            <person name="Rousvoal S."/>
            <person name="Samson G."/>
            <person name="Symeonidi A."/>
            <person name="Weissenbach J."/>
            <person name="Zambounis A."/>
            <person name="Wincker P."/>
            <person name="Boyen C."/>
        </authorList>
    </citation>
    <scope>NUCLEOTIDE SEQUENCE [LARGE SCALE GENOMIC DNA]</scope>
    <source>
        <strain evidence="3">cv. Stackhouse</strain>
    </source>
</reference>
<evidence type="ECO:0000313" key="3">
    <source>
        <dbReference type="Proteomes" id="UP000012073"/>
    </source>
</evidence>
<dbReference type="KEGG" id="ccp:CHC_T00002578001"/>
<dbReference type="AlphaFoldDB" id="R7Q6W7"/>
<accession>R7Q6W7</accession>
<feature type="region of interest" description="Disordered" evidence="1">
    <location>
        <begin position="28"/>
        <end position="48"/>
    </location>
</feature>
<name>R7Q6W7_CHOCR</name>
<dbReference type="EMBL" id="HG001657">
    <property type="protein sequence ID" value="CDF33779.1"/>
    <property type="molecule type" value="Genomic_DNA"/>
</dbReference>
<dbReference type="Proteomes" id="UP000012073">
    <property type="component" value="Unassembled WGS sequence"/>
</dbReference>
<proteinExistence type="predicted"/>
<gene>
    <name evidence="2" type="ORF">CHC_T00002578001</name>
</gene>
<organism evidence="2 3">
    <name type="scientific">Chondrus crispus</name>
    <name type="common">Carrageen Irish moss</name>
    <name type="synonym">Polymorpha crispa</name>
    <dbReference type="NCBI Taxonomy" id="2769"/>
    <lineage>
        <taxon>Eukaryota</taxon>
        <taxon>Rhodophyta</taxon>
        <taxon>Florideophyceae</taxon>
        <taxon>Rhodymeniophycidae</taxon>
        <taxon>Gigartinales</taxon>
        <taxon>Gigartinaceae</taxon>
        <taxon>Chondrus</taxon>
    </lineage>
</organism>
<dbReference type="RefSeq" id="XP_005713598.1">
    <property type="nucleotide sequence ID" value="XM_005713541.1"/>
</dbReference>
<evidence type="ECO:0000313" key="2">
    <source>
        <dbReference type="EMBL" id="CDF33779.1"/>
    </source>
</evidence>
<protein>
    <submittedName>
        <fullName evidence="2">Uncharacterized protein</fullName>
    </submittedName>
</protein>